<name>A0A819NVM3_9BILA</name>
<dbReference type="Gene3D" id="3.30.450.20">
    <property type="entry name" value="PAS domain"/>
    <property type="match status" value="1"/>
</dbReference>
<evidence type="ECO:0000313" key="1">
    <source>
        <dbReference type="EMBL" id="CAF3862539.1"/>
    </source>
</evidence>
<evidence type="ECO:0000313" key="4">
    <source>
        <dbReference type="Proteomes" id="UP000663866"/>
    </source>
</evidence>
<sequence length="509" mass="58705">MSHKRNLKLSLYEPISVENSLKECKSTPYKRRKQTSQALEALGQLFMDSSVDDLDNNKLNKNDKLSLTLSRLLRHKYWSSDLADTNVQLATGIQSLSVTDELKGFIIVLNTAGRVIFISDNVEYYLRKNVRLLYPQLISIYDCISKSDHDAIRQMLLTPTLNESHAICNWILPRGKRPNRSSTETKSMVLTGHFFFNQNDESKEPLFVARCEQILSSTPNIPTNNMGSTSTTILRFVLTDQLNISEISSKHVSFFFFSIRKFMWFFSMEFLLGFKPNELIDESIHRILPTESCDIIEQAKQNCLSNQHATSMSVLDLFTRDGDRLTFLCNTHTLMEGRSKRIKLGFLAQLIDPFMRYQCLNYVNRQNAERRKAFIQQESMCISHIILNNSTAANVSMSSNDQCLSMANSPKCKPQIINYQYVEKENYGFFDQPQCMAQVPFETNFKNECFPSKAQEVGHIDDLFNWLDEENKKSKNKVAVYDTIHDVFDLDHGQDFDLLTPTISEINFF</sequence>
<dbReference type="AlphaFoldDB" id="A0A819NVM3"/>
<proteinExistence type="predicted"/>
<evidence type="ECO:0000313" key="3">
    <source>
        <dbReference type="Proteomes" id="UP000663842"/>
    </source>
</evidence>
<protein>
    <submittedName>
        <fullName evidence="2">Uncharacterized protein</fullName>
    </submittedName>
</protein>
<dbReference type="EMBL" id="CAJOBG010000825">
    <property type="protein sequence ID" value="CAF3862539.1"/>
    <property type="molecule type" value="Genomic_DNA"/>
</dbReference>
<reference evidence="2" key="1">
    <citation type="submission" date="2021-02" db="EMBL/GenBank/DDBJ databases">
        <authorList>
            <person name="Nowell W R."/>
        </authorList>
    </citation>
    <scope>NUCLEOTIDE SEQUENCE</scope>
</reference>
<dbReference type="EMBL" id="CAJOBF010002047">
    <property type="protein sequence ID" value="CAF4005850.1"/>
    <property type="molecule type" value="Genomic_DNA"/>
</dbReference>
<keyword evidence="4" id="KW-1185">Reference proteome</keyword>
<comment type="caution">
    <text evidence="2">The sequence shown here is derived from an EMBL/GenBank/DDBJ whole genome shotgun (WGS) entry which is preliminary data.</text>
</comment>
<dbReference type="Proteomes" id="UP000663866">
    <property type="component" value="Unassembled WGS sequence"/>
</dbReference>
<accession>A0A819NVM3</accession>
<organism evidence="2 3">
    <name type="scientific">Rotaria magnacalcarata</name>
    <dbReference type="NCBI Taxonomy" id="392030"/>
    <lineage>
        <taxon>Eukaryota</taxon>
        <taxon>Metazoa</taxon>
        <taxon>Spiralia</taxon>
        <taxon>Gnathifera</taxon>
        <taxon>Rotifera</taxon>
        <taxon>Eurotatoria</taxon>
        <taxon>Bdelloidea</taxon>
        <taxon>Philodinida</taxon>
        <taxon>Philodinidae</taxon>
        <taxon>Rotaria</taxon>
    </lineage>
</organism>
<dbReference type="Proteomes" id="UP000663842">
    <property type="component" value="Unassembled WGS sequence"/>
</dbReference>
<evidence type="ECO:0000313" key="2">
    <source>
        <dbReference type="EMBL" id="CAF4005850.1"/>
    </source>
</evidence>
<gene>
    <name evidence="1" type="ORF">OVN521_LOCUS7465</name>
    <name evidence="2" type="ORF">UXM345_LOCUS16459</name>
</gene>